<dbReference type="GO" id="GO:0016020">
    <property type="term" value="C:membrane"/>
    <property type="evidence" value="ECO:0007669"/>
    <property type="project" value="InterPro"/>
</dbReference>
<evidence type="ECO:0000256" key="1">
    <source>
        <dbReference type="SAM" id="Phobius"/>
    </source>
</evidence>
<protein>
    <submittedName>
        <fullName evidence="2">UPF0716 protein YtzA</fullName>
    </submittedName>
</protein>
<dbReference type="Pfam" id="PF04186">
    <property type="entry name" value="FxsA"/>
    <property type="match status" value="1"/>
</dbReference>
<evidence type="ECO:0000313" key="2">
    <source>
        <dbReference type="EMBL" id="GGA81940.1"/>
    </source>
</evidence>
<keyword evidence="1" id="KW-0812">Transmembrane</keyword>
<name>A0A916S3Q3_9BACI</name>
<keyword evidence="1" id="KW-0472">Membrane</keyword>
<gene>
    <name evidence="2" type="primary">ytzA</name>
    <name evidence="2" type="ORF">GCM10008025_26450</name>
</gene>
<dbReference type="Proteomes" id="UP000613512">
    <property type="component" value="Unassembled WGS sequence"/>
</dbReference>
<dbReference type="InterPro" id="IPR007313">
    <property type="entry name" value="FxsA"/>
</dbReference>
<comment type="caution">
    <text evidence="2">The sequence shown here is derived from an EMBL/GenBank/DDBJ whole genome shotgun (WGS) entry which is preliminary data.</text>
</comment>
<dbReference type="NCBIfam" id="NF008528">
    <property type="entry name" value="PRK11463.1-2"/>
    <property type="match status" value="1"/>
</dbReference>
<feature type="transmembrane region" description="Helical" evidence="1">
    <location>
        <begin position="28"/>
        <end position="45"/>
    </location>
</feature>
<accession>A0A916S3Q3</accession>
<feature type="transmembrane region" description="Helical" evidence="1">
    <location>
        <begin position="70"/>
        <end position="89"/>
    </location>
</feature>
<dbReference type="PANTHER" id="PTHR35335:SF1">
    <property type="entry name" value="UPF0716 PROTEIN FXSA"/>
    <property type="match status" value="1"/>
</dbReference>
<dbReference type="EMBL" id="BMEY01000014">
    <property type="protein sequence ID" value="GGA81940.1"/>
    <property type="molecule type" value="Genomic_DNA"/>
</dbReference>
<keyword evidence="3" id="KW-1185">Reference proteome</keyword>
<reference evidence="2" key="1">
    <citation type="journal article" date="2014" name="Int. J. Syst. Evol. Microbiol.">
        <title>Complete genome sequence of Corynebacterium casei LMG S-19264T (=DSM 44701T), isolated from a smear-ripened cheese.</title>
        <authorList>
            <consortium name="US DOE Joint Genome Institute (JGI-PGF)"/>
            <person name="Walter F."/>
            <person name="Albersmeier A."/>
            <person name="Kalinowski J."/>
            <person name="Ruckert C."/>
        </authorList>
    </citation>
    <scope>NUCLEOTIDE SEQUENCE</scope>
    <source>
        <strain evidence="2">CGMCC 1.12408</strain>
    </source>
</reference>
<keyword evidence="1" id="KW-1133">Transmembrane helix</keyword>
<reference evidence="2" key="2">
    <citation type="submission" date="2020-09" db="EMBL/GenBank/DDBJ databases">
        <authorList>
            <person name="Sun Q."/>
            <person name="Zhou Y."/>
        </authorList>
    </citation>
    <scope>NUCLEOTIDE SEQUENCE</scope>
    <source>
        <strain evidence="2">CGMCC 1.12408</strain>
    </source>
</reference>
<dbReference type="RefSeq" id="WP_188385145.1">
    <property type="nucleotide sequence ID" value="NZ_BMEY01000014.1"/>
</dbReference>
<dbReference type="AlphaFoldDB" id="A0A916S3Q3"/>
<dbReference type="PANTHER" id="PTHR35335">
    <property type="entry name" value="UPF0716 PROTEIN FXSA"/>
    <property type="match status" value="1"/>
</dbReference>
<evidence type="ECO:0000313" key="3">
    <source>
        <dbReference type="Proteomes" id="UP000613512"/>
    </source>
</evidence>
<organism evidence="2 3">
    <name type="scientific">Ornithinibacillus halotolerans</name>
    <dbReference type="NCBI Taxonomy" id="1274357"/>
    <lineage>
        <taxon>Bacteria</taxon>
        <taxon>Bacillati</taxon>
        <taxon>Bacillota</taxon>
        <taxon>Bacilli</taxon>
        <taxon>Bacillales</taxon>
        <taxon>Bacillaceae</taxon>
        <taxon>Ornithinibacillus</taxon>
    </lineage>
</organism>
<sequence length="128" mass="14607">MNWLLLFLLVSAAEIGLFVWIGGMIGPWWVVLLIFLTGFLGITLAKKEGLVTWRRAQQSIQYGKVPTKEILDGICIFIGGVFLFTPGFLTDITGFLLVIPYTRSFLKVFVMHIIKKLMDNNTIYIHRK</sequence>
<proteinExistence type="predicted"/>